<evidence type="ECO:0000259" key="1">
    <source>
        <dbReference type="SMART" id="SM00909"/>
    </source>
</evidence>
<dbReference type="SUPFAM" id="SSF82171">
    <property type="entry name" value="DPP6 N-terminal domain-like"/>
    <property type="match status" value="1"/>
</dbReference>
<name>A0A8A4ZE86_9MICO</name>
<evidence type="ECO:0000313" key="3">
    <source>
        <dbReference type="Proteomes" id="UP000663937"/>
    </source>
</evidence>
<accession>A0A8A4ZE86</accession>
<dbReference type="Pfam" id="PF10647">
    <property type="entry name" value="Gmad1"/>
    <property type="match status" value="1"/>
</dbReference>
<dbReference type="AlphaFoldDB" id="A0A8A4ZE86"/>
<dbReference type="Pfam" id="PF10646">
    <property type="entry name" value="Germane"/>
    <property type="match status" value="1"/>
</dbReference>
<protein>
    <submittedName>
        <fullName evidence="2">GerMN domain-containing protein</fullName>
    </submittedName>
</protein>
<dbReference type="EMBL" id="CP071868">
    <property type="protein sequence ID" value="QTE30282.1"/>
    <property type="molecule type" value="Genomic_DNA"/>
</dbReference>
<dbReference type="KEGG" id="psic:J4E96_04565"/>
<keyword evidence="3" id="KW-1185">Reference proteome</keyword>
<dbReference type="Pfam" id="PF25976">
    <property type="entry name" value="LpqB_N"/>
    <property type="match status" value="1"/>
</dbReference>
<evidence type="ECO:0000313" key="2">
    <source>
        <dbReference type="EMBL" id="QTE30282.1"/>
    </source>
</evidence>
<dbReference type="RefSeq" id="WP_227424610.1">
    <property type="nucleotide sequence ID" value="NZ_CP071868.1"/>
</dbReference>
<dbReference type="SMART" id="SM00909">
    <property type="entry name" value="Germane"/>
    <property type="match status" value="1"/>
</dbReference>
<organism evidence="2 3">
    <name type="scientific">Pengzhenrongella sicca</name>
    <dbReference type="NCBI Taxonomy" id="2819238"/>
    <lineage>
        <taxon>Bacteria</taxon>
        <taxon>Bacillati</taxon>
        <taxon>Actinomycetota</taxon>
        <taxon>Actinomycetes</taxon>
        <taxon>Micrococcales</taxon>
        <taxon>Pengzhenrongella</taxon>
    </lineage>
</organism>
<sequence length="563" mass="57371">MSSARALRRAAVAVMVAATLLLAGCIGLPTSGPVGEGDGAVDAPGPVFPLAYSPDVGADAQAIVQGFLAASAAGLSDNYAVARQYLAGAAQATWQPSDGVVVYSTASGLDLAQVTETQISVTLPVVATLDADGRYAEGAPGAQQDAVFEMLRNADGQWRISGLSDGVMLSEPIFSTVYRATSLYFLTPARDLLVPEVRWFPQRNTPTYAVRALLSGPTPWLLDAVTTAFPAGTRLAVESVPVDADGVATVDLTAAVAGASSADRALLKAQLEHVLEPVGVRSVNVSIGGLLMADPLAADLPSDPAPTGGLEALSGGRLQRLSGSAFEPVETVGPLDGLDARSPAAGVDGDPQVLLSGPDRLVLAPTATAAAQTLLTGTALLAPSVDELGWIWSGPAAAAGSLQVVRADGTTVVVGAGWLEDRTVRSIRVSRDGTRIAVVSTGPDGPTVDVAGVVRDSSGAPQRLGDQLRVGARLTNATQVDWVDESTLAVLGTSGTMTGPTMHLVPIAGRTRALPALEGANAIATGKGERALYLGSDDGSLFTLQGTSWREVATGVTSPTYSR</sequence>
<feature type="domain" description="GerMN" evidence="1">
    <location>
        <begin position="206"/>
        <end position="296"/>
    </location>
</feature>
<proteinExistence type="predicted"/>
<dbReference type="InterPro" id="IPR018910">
    <property type="entry name" value="LpqB_C"/>
</dbReference>
<dbReference type="InterPro" id="IPR059026">
    <property type="entry name" value="LpqB_N"/>
</dbReference>
<reference evidence="2" key="1">
    <citation type="submission" date="2021-03" db="EMBL/GenBank/DDBJ databases">
        <title>Pengzhenrongella sicca gen. nov., sp. nov., a new member of suborder Micrococcineae isolated from High-Arctic tundra soil.</title>
        <authorList>
            <person name="Peng F."/>
        </authorList>
    </citation>
    <scope>NUCLEOTIDE SEQUENCE</scope>
    <source>
        <strain evidence="2">LRZ-2</strain>
    </source>
</reference>
<gene>
    <name evidence="2" type="ORF">J4E96_04565</name>
</gene>
<dbReference type="InterPro" id="IPR019606">
    <property type="entry name" value="GerMN"/>
</dbReference>
<dbReference type="PROSITE" id="PS51257">
    <property type="entry name" value="PROKAR_LIPOPROTEIN"/>
    <property type="match status" value="1"/>
</dbReference>
<dbReference type="Proteomes" id="UP000663937">
    <property type="component" value="Chromosome"/>
</dbReference>